<dbReference type="InterPro" id="IPR027267">
    <property type="entry name" value="AH/BAR_dom_sf"/>
</dbReference>
<dbReference type="EMBL" id="KN846963">
    <property type="protein sequence ID" value="KIW62520.1"/>
    <property type="molecule type" value="Genomic_DNA"/>
</dbReference>
<feature type="compositionally biased region" description="Polar residues" evidence="2">
    <location>
        <begin position="548"/>
        <end position="559"/>
    </location>
</feature>
<feature type="region of interest" description="Disordered" evidence="2">
    <location>
        <begin position="141"/>
        <end position="161"/>
    </location>
</feature>
<dbReference type="HOGENOM" id="CLU_011037_0_0_1"/>
<feature type="compositionally biased region" description="Polar residues" evidence="2">
    <location>
        <begin position="271"/>
        <end position="283"/>
    </location>
</feature>
<accession>A0A0D2F6G8</accession>
<name>A0A0D2F6G8_9EURO</name>
<feature type="region of interest" description="Disordered" evidence="2">
    <location>
        <begin position="242"/>
        <end position="432"/>
    </location>
</feature>
<keyword evidence="5" id="KW-1185">Reference proteome</keyword>
<sequence>MANNELQRTEYLNLLASLQPEQAINILNDRVTLITKINSDIADWLQERRKIEEVYVASLRKLARRPQQDGAAALGIFQMPWQRIVSGTENLAASHETLATKIETDVETPLRTWASRNRGFKDLHTAQVSLGNIAKELSGAQKKAAKGGRRADTASSTVEDASRQWESQAPYVFEQLQLVDEMRVNHLRDVLTQFQTHEVDSIEKNKVSAESCLGALLNVETADEIKTFAARATAGEGGGLLRRLSSATAGGGGRPTSSLRAPPTPPPPRGTNDSNSLRSNSFAAQGRLAPLPDVPPQKEKSKLGGLKRLGTVMNRRKSHAPPVTSSTEEKRRTRFVPFRRGDSSRSFQDLDESGQDLTPTATQDRPVTSVSQNRRYEQPLRDLPEPPLPVPQTNGIGQAPSPLEAHPTGTSYQPGVADTISPPSTQASNNPYQQMSLNQAGAADTNDSITQAQHAFSEAPAFGSPPAEESARNFMIRDKPIEEDQTEAERAMTNMANQLRSQAQNAGINRVQGSVRGRRDVRNTMYVPSSTDALPQITRSPPPVSIPENVTSPENTLASPLQRPPPIAALQDEHVGSDTASMTSSRSLAGPTQHPDLHDPGLAASVIETVHSTFTESGISKSFVLGEIALAYNPTGSQNTDSETIRIQHFELLDKVAANPIFLHQTKPTDRQTEEQAGSYTVTTTQLRRPAPMVCLKYQLHLEEATLAQYSPILLTPAWQIIDGQVSVIVLYSLNPVFGSEPLTLKNVTINLGLDISDPTAPRAQSAMMAPTAGASFRRKTSSVVWRLPEFVLKPEQERLLVRFITQGLARKGAVDFRFEITGRTASGIAVERLAEVAREDDPFADGGDEDGAGKKAWEVVPGRAKLVSGRYTAS</sequence>
<evidence type="ECO:0000313" key="5">
    <source>
        <dbReference type="Proteomes" id="UP000054266"/>
    </source>
</evidence>
<dbReference type="InterPro" id="IPR018808">
    <property type="entry name" value="Muniscin_C"/>
</dbReference>
<dbReference type="InterPro" id="IPR028565">
    <property type="entry name" value="MHD"/>
</dbReference>
<feature type="compositionally biased region" description="Basic and acidic residues" evidence="2">
    <location>
        <begin position="374"/>
        <end position="384"/>
    </location>
</feature>
<evidence type="ECO:0000259" key="3">
    <source>
        <dbReference type="PROSITE" id="PS51072"/>
    </source>
</evidence>
<dbReference type="Pfam" id="PF00611">
    <property type="entry name" value="FCH"/>
    <property type="match status" value="1"/>
</dbReference>
<feature type="compositionally biased region" description="Polar residues" evidence="2">
    <location>
        <begin position="355"/>
        <end position="373"/>
    </location>
</feature>
<proteinExistence type="predicted"/>
<dbReference type="GO" id="GO:0005886">
    <property type="term" value="C:plasma membrane"/>
    <property type="evidence" value="ECO:0007669"/>
    <property type="project" value="TreeGrafter"/>
</dbReference>
<evidence type="ECO:0000313" key="4">
    <source>
        <dbReference type="EMBL" id="KIW62520.1"/>
    </source>
</evidence>
<organism evidence="4 5">
    <name type="scientific">Phialophora macrospora</name>
    <dbReference type="NCBI Taxonomy" id="1851006"/>
    <lineage>
        <taxon>Eukaryota</taxon>
        <taxon>Fungi</taxon>
        <taxon>Dikarya</taxon>
        <taxon>Ascomycota</taxon>
        <taxon>Pezizomycotina</taxon>
        <taxon>Eurotiomycetes</taxon>
        <taxon>Chaetothyriomycetidae</taxon>
        <taxon>Chaetothyriales</taxon>
        <taxon>Herpotrichiellaceae</taxon>
        <taxon>Phialophora</taxon>
    </lineage>
</organism>
<protein>
    <recommendedName>
        <fullName evidence="3">MHD domain-containing protein</fullName>
    </recommendedName>
</protein>
<dbReference type="Proteomes" id="UP000054266">
    <property type="component" value="Unassembled WGS sequence"/>
</dbReference>
<reference evidence="4 5" key="1">
    <citation type="submission" date="2015-01" db="EMBL/GenBank/DDBJ databases">
        <title>The Genome Sequence of Capronia semiimmersa CBS27337.</title>
        <authorList>
            <consortium name="The Broad Institute Genomics Platform"/>
            <person name="Cuomo C."/>
            <person name="de Hoog S."/>
            <person name="Gorbushina A."/>
            <person name="Stielow B."/>
            <person name="Teixiera M."/>
            <person name="Abouelleil A."/>
            <person name="Chapman S.B."/>
            <person name="Priest M."/>
            <person name="Young S.K."/>
            <person name="Wortman J."/>
            <person name="Nusbaum C."/>
            <person name="Birren B."/>
        </authorList>
    </citation>
    <scope>NUCLEOTIDE SEQUENCE [LARGE SCALE GENOMIC DNA]</scope>
    <source>
        <strain evidence="4 5">CBS 27337</strain>
    </source>
</reference>
<feature type="compositionally biased region" description="Polar residues" evidence="2">
    <location>
        <begin position="421"/>
        <end position="432"/>
    </location>
</feature>
<dbReference type="PROSITE" id="PS51072">
    <property type="entry name" value="MHD"/>
    <property type="match status" value="1"/>
</dbReference>
<dbReference type="GO" id="GO:0030139">
    <property type="term" value="C:endocytic vesicle"/>
    <property type="evidence" value="ECO:0007669"/>
    <property type="project" value="TreeGrafter"/>
</dbReference>
<dbReference type="AlphaFoldDB" id="A0A0D2F6G8"/>
<dbReference type="CDD" id="cd07650">
    <property type="entry name" value="F-BAR_Syp1p_like"/>
    <property type="match status" value="1"/>
</dbReference>
<dbReference type="Pfam" id="PF10291">
    <property type="entry name" value="muHD"/>
    <property type="match status" value="1"/>
</dbReference>
<dbReference type="GO" id="GO:0032185">
    <property type="term" value="P:septin cytoskeleton organization"/>
    <property type="evidence" value="ECO:0007669"/>
    <property type="project" value="TreeGrafter"/>
</dbReference>
<evidence type="ECO:0000256" key="1">
    <source>
        <dbReference type="ARBA" id="ARBA00022583"/>
    </source>
</evidence>
<dbReference type="GO" id="GO:0032153">
    <property type="term" value="C:cell division site"/>
    <property type="evidence" value="ECO:0007669"/>
    <property type="project" value="TreeGrafter"/>
</dbReference>
<dbReference type="PANTHER" id="PTHR23065">
    <property type="entry name" value="PROLINE-SERINE-THREONINE PHOSPHATASE INTERACTING PROTEIN 1"/>
    <property type="match status" value="1"/>
</dbReference>
<gene>
    <name evidence="4" type="ORF">PV04_10687</name>
</gene>
<dbReference type="GO" id="GO:0006897">
    <property type="term" value="P:endocytosis"/>
    <property type="evidence" value="ECO:0007669"/>
    <property type="project" value="UniProtKB-KW"/>
</dbReference>
<feature type="compositionally biased region" description="Polar residues" evidence="2">
    <location>
        <begin position="578"/>
        <end position="587"/>
    </location>
</feature>
<dbReference type="InterPro" id="IPR001060">
    <property type="entry name" value="FCH_dom"/>
</dbReference>
<dbReference type="FunFam" id="1.20.1270.60:FF:000102">
    <property type="entry name" value="WGS project CABT00000000 data, contig 2.23"/>
    <property type="match status" value="1"/>
</dbReference>
<dbReference type="PANTHER" id="PTHR23065:SF54">
    <property type="entry name" value="SUPPRESSOR OF YEAST PROFILIN DELETION"/>
    <property type="match status" value="1"/>
</dbReference>
<dbReference type="STRING" id="5601.A0A0D2F6G8"/>
<dbReference type="SUPFAM" id="SSF103657">
    <property type="entry name" value="BAR/IMD domain-like"/>
    <property type="match status" value="1"/>
</dbReference>
<feature type="compositionally biased region" description="Polar residues" evidence="2">
    <location>
        <begin position="526"/>
        <end position="539"/>
    </location>
</feature>
<keyword evidence="1" id="KW-0254">Endocytosis</keyword>
<dbReference type="Gene3D" id="1.20.1270.60">
    <property type="entry name" value="Arfaptin homology (AH) domain/BAR domain"/>
    <property type="match status" value="1"/>
</dbReference>
<feature type="domain" description="MHD" evidence="3">
    <location>
        <begin position="599"/>
        <end position="861"/>
    </location>
</feature>
<evidence type="ECO:0000256" key="2">
    <source>
        <dbReference type="SAM" id="MobiDB-lite"/>
    </source>
</evidence>
<feature type="region of interest" description="Disordered" evidence="2">
    <location>
        <begin position="526"/>
        <end position="600"/>
    </location>
</feature>